<name>A0ABT2GIH5_9MICO</name>
<evidence type="ECO:0000313" key="3">
    <source>
        <dbReference type="Proteomes" id="UP001165580"/>
    </source>
</evidence>
<reference evidence="2" key="1">
    <citation type="submission" date="2022-08" db="EMBL/GenBank/DDBJ databases">
        <authorList>
            <person name="Deng Y."/>
            <person name="Han X.-F."/>
            <person name="Zhang Y.-Q."/>
        </authorList>
    </citation>
    <scope>NUCLEOTIDE SEQUENCE</scope>
    <source>
        <strain evidence="2">CPCC 205716</strain>
    </source>
</reference>
<dbReference type="CDD" id="cd01646">
    <property type="entry name" value="RT_Bac_retron_I"/>
    <property type="match status" value="1"/>
</dbReference>
<feature type="domain" description="Reverse transcriptase" evidence="1">
    <location>
        <begin position="1"/>
        <end position="310"/>
    </location>
</feature>
<dbReference type="PROSITE" id="PS50878">
    <property type="entry name" value="RT_POL"/>
    <property type="match status" value="1"/>
</dbReference>
<dbReference type="Proteomes" id="UP001165580">
    <property type="component" value="Unassembled WGS sequence"/>
</dbReference>
<evidence type="ECO:0000259" key="1">
    <source>
        <dbReference type="PROSITE" id="PS50878"/>
    </source>
</evidence>
<dbReference type="Pfam" id="PF00078">
    <property type="entry name" value="RVT_1"/>
    <property type="match status" value="1"/>
</dbReference>
<evidence type="ECO:0000313" key="2">
    <source>
        <dbReference type="EMBL" id="MCS5714694.1"/>
    </source>
</evidence>
<dbReference type="RefSeq" id="WP_259486214.1">
    <property type="nucleotide sequence ID" value="NZ_JANTEZ010000003.1"/>
</dbReference>
<organism evidence="2 3">
    <name type="scientific">Herbiconiux gentiana</name>
    <dbReference type="NCBI Taxonomy" id="2970912"/>
    <lineage>
        <taxon>Bacteria</taxon>
        <taxon>Bacillati</taxon>
        <taxon>Actinomycetota</taxon>
        <taxon>Actinomycetes</taxon>
        <taxon>Micrococcales</taxon>
        <taxon>Microbacteriaceae</taxon>
        <taxon>Herbiconiux</taxon>
    </lineage>
</organism>
<protein>
    <submittedName>
        <fullName evidence="2">RNA-directed DNA polymerase</fullName>
    </submittedName>
</protein>
<keyword evidence="2" id="KW-0695">RNA-directed DNA polymerase</keyword>
<dbReference type="EMBL" id="JANTEZ010000003">
    <property type="protein sequence ID" value="MCS5714694.1"/>
    <property type="molecule type" value="Genomic_DNA"/>
</dbReference>
<proteinExistence type="predicted"/>
<sequence>MDQSFSPKNLRKIWDLEARRGRDRLQLYPEVRRAYELARDALHLARSARNGSVAYIGPPESAPDAVARAARQDAEELLDASLAATSEALVGSVESDAFAWGLAPGHVVGSKRQTYSIAKTPEAFFADKHLQSIVTSYLPTRPRGRQSIVAGLIRTIDNDVPKIVVRVDVKEFYESIDHRRLRSHLDITGLSPSCRRLIDGLLTEMEVLTGKPKGLPAGVGLSAKLAELYIAQTDRALRDSQGTLYFARYVDDIVLVRGEEAVSAVAPSSVVAEIEAELQRIDLSLNSGKTLSPELEKNSTQKIEFLGYEIEYRGGAGLLVRLTDARYKTIRDRIDRTFSAWDRADSANHGRRSLLLDRLRFLTANTRLSYNKRNALVGIYFSNPHLTDVQSLAGLDSYLRQRASQSALPPGLDKKIEALSFEKGFRRRTVHRWSMPRMKRLKGAWLA</sequence>
<accession>A0ABT2GIH5</accession>
<dbReference type="InterPro" id="IPR000477">
    <property type="entry name" value="RT_dom"/>
</dbReference>
<dbReference type="NCBIfam" id="NF041747">
    <property type="entry name" value="Drt3a"/>
    <property type="match status" value="1"/>
</dbReference>
<keyword evidence="3" id="KW-1185">Reference proteome</keyword>
<dbReference type="GO" id="GO:0003964">
    <property type="term" value="F:RNA-directed DNA polymerase activity"/>
    <property type="evidence" value="ECO:0007669"/>
    <property type="project" value="UniProtKB-KW"/>
</dbReference>
<comment type="caution">
    <text evidence="2">The sequence shown here is derived from an EMBL/GenBank/DDBJ whole genome shotgun (WGS) entry which is preliminary data.</text>
</comment>
<keyword evidence="2" id="KW-0548">Nucleotidyltransferase</keyword>
<gene>
    <name evidence="2" type="ORF">NVV95_09030</name>
</gene>
<keyword evidence="2" id="KW-0808">Transferase</keyword>